<dbReference type="GO" id="GO:0032267">
    <property type="term" value="F:tRNA(Ile)-lysidine synthase activity"/>
    <property type="evidence" value="ECO:0007669"/>
    <property type="project" value="UniProtKB-EC"/>
</dbReference>
<comment type="caution">
    <text evidence="8">The sequence shown here is derived from an EMBL/GenBank/DDBJ whole genome shotgun (WGS) entry which is preliminary data.</text>
</comment>
<protein>
    <recommendedName>
        <fullName evidence="6">tRNA(Ile)-lysidine synthase</fullName>
        <ecNumber evidence="6">6.3.4.19</ecNumber>
    </recommendedName>
    <alternativeName>
        <fullName evidence="6">tRNA(Ile)-2-lysyl-cytidine synthase</fullName>
    </alternativeName>
    <alternativeName>
        <fullName evidence="6">tRNA(Ile)-lysidine synthetase</fullName>
    </alternativeName>
</protein>
<feature type="binding site" evidence="6">
    <location>
        <begin position="77"/>
        <end position="82"/>
    </location>
    <ligand>
        <name>ATP</name>
        <dbReference type="ChEBI" id="CHEBI:30616"/>
    </ligand>
</feature>
<dbReference type="Pfam" id="PF01171">
    <property type="entry name" value="ATP_bind_3"/>
    <property type="match status" value="1"/>
</dbReference>
<comment type="domain">
    <text evidence="6">The N-terminal region contains the highly conserved SGGXDS motif, predicted to be a P-loop motif involved in ATP binding.</text>
</comment>
<dbReference type="Proteomes" id="UP000252289">
    <property type="component" value="Unassembled WGS sequence"/>
</dbReference>
<comment type="catalytic activity">
    <reaction evidence="5 6">
        <text>cytidine(34) in tRNA(Ile2) + L-lysine + ATP = lysidine(34) in tRNA(Ile2) + AMP + diphosphate + H(+)</text>
        <dbReference type="Rhea" id="RHEA:43744"/>
        <dbReference type="Rhea" id="RHEA-COMP:10625"/>
        <dbReference type="Rhea" id="RHEA-COMP:10670"/>
        <dbReference type="ChEBI" id="CHEBI:15378"/>
        <dbReference type="ChEBI" id="CHEBI:30616"/>
        <dbReference type="ChEBI" id="CHEBI:32551"/>
        <dbReference type="ChEBI" id="CHEBI:33019"/>
        <dbReference type="ChEBI" id="CHEBI:82748"/>
        <dbReference type="ChEBI" id="CHEBI:83665"/>
        <dbReference type="ChEBI" id="CHEBI:456215"/>
        <dbReference type="EC" id="6.3.4.19"/>
    </reaction>
</comment>
<proteinExistence type="inferred from homology"/>
<evidence type="ECO:0000313" key="8">
    <source>
        <dbReference type="EMBL" id="RCL84477.1"/>
    </source>
</evidence>
<dbReference type="InterPro" id="IPR011063">
    <property type="entry name" value="TilS/TtcA_N"/>
</dbReference>
<reference evidence="8 9" key="1">
    <citation type="journal article" date="2018" name="Microbiome">
        <title>Fine metagenomic profile of the Mediterranean stratified and mixed water columns revealed by assembly and recruitment.</title>
        <authorList>
            <person name="Haro-Moreno J.M."/>
            <person name="Lopez-Perez M."/>
            <person name="De La Torre J.R."/>
            <person name="Picazo A."/>
            <person name="Camacho A."/>
            <person name="Rodriguez-Valera F."/>
        </authorList>
    </citation>
    <scope>NUCLEOTIDE SEQUENCE [LARGE SCALE GENOMIC DNA]</scope>
    <source>
        <strain evidence="8">MED-G50</strain>
    </source>
</reference>
<dbReference type="NCBIfam" id="TIGR02432">
    <property type="entry name" value="lysidine_TilS_N"/>
    <property type="match status" value="1"/>
</dbReference>
<evidence type="ECO:0000256" key="1">
    <source>
        <dbReference type="ARBA" id="ARBA00022598"/>
    </source>
</evidence>
<evidence type="ECO:0000256" key="2">
    <source>
        <dbReference type="ARBA" id="ARBA00022694"/>
    </source>
</evidence>
<evidence type="ECO:0000256" key="6">
    <source>
        <dbReference type="HAMAP-Rule" id="MF_01161"/>
    </source>
</evidence>
<comment type="subcellular location">
    <subcellularLocation>
        <location evidence="6">Cytoplasm</location>
    </subcellularLocation>
</comment>
<evidence type="ECO:0000256" key="5">
    <source>
        <dbReference type="ARBA" id="ARBA00048539"/>
    </source>
</evidence>
<evidence type="ECO:0000313" key="9">
    <source>
        <dbReference type="Proteomes" id="UP000252289"/>
    </source>
</evidence>
<dbReference type="InterPro" id="IPR012795">
    <property type="entry name" value="tRNA_Ile_lys_synt_N"/>
</dbReference>
<dbReference type="AlphaFoldDB" id="A0A368EKW9"/>
<keyword evidence="2 6" id="KW-0819">tRNA processing</keyword>
<dbReference type="PANTHER" id="PTHR43033:SF5">
    <property type="entry name" value="TRNA(ILE)-LYSIDINE SYNTHETASE"/>
    <property type="match status" value="1"/>
</dbReference>
<evidence type="ECO:0000256" key="3">
    <source>
        <dbReference type="ARBA" id="ARBA00022741"/>
    </source>
</evidence>
<dbReference type="EC" id="6.3.4.19" evidence="6"/>
<accession>A0A368EKW9</accession>
<dbReference type="HAMAP" id="MF_01161">
    <property type="entry name" value="tRNA_Ile_lys_synt"/>
    <property type="match status" value="1"/>
</dbReference>
<dbReference type="InterPro" id="IPR012094">
    <property type="entry name" value="tRNA_Ile_lys_synt"/>
</dbReference>
<dbReference type="InterPro" id="IPR014729">
    <property type="entry name" value="Rossmann-like_a/b/a_fold"/>
</dbReference>
<dbReference type="GO" id="GO:0005524">
    <property type="term" value="F:ATP binding"/>
    <property type="evidence" value="ECO:0007669"/>
    <property type="project" value="UniProtKB-UniRule"/>
</dbReference>
<name>A0A368EKW9_9PROT</name>
<dbReference type="CDD" id="cd01992">
    <property type="entry name" value="TilS_N"/>
    <property type="match status" value="1"/>
</dbReference>
<organism evidence="8 9">
    <name type="scientific">PS1 clade bacterium</name>
    <dbReference type="NCBI Taxonomy" id="2175152"/>
    <lineage>
        <taxon>Bacteria</taxon>
        <taxon>Pseudomonadati</taxon>
        <taxon>Pseudomonadota</taxon>
        <taxon>Alphaproteobacteria</taxon>
        <taxon>PS1 clade</taxon>
    </lineage>
</organism>
<dbReference type="GO" id="GO:0005737">
    <property type="term" value="C:cytoplasm"/>
    <property type="evidence" value="ECO:0007669"/>
    <property type="project" value="UniProtKB-SubCell"/>
</dbReference>
<keyword evidence="4 6" id="KW-0067">ATP-binding</keyword>
<feature type="domain" description="tRNA(Ile)-lysidine/2-thiocytidine synthase N-terminal" evidence="7">
    <location>
        <begin position="72"/>
        <end position="251"/>
    </location>
</feature>
<gene>
    <name evidence="6 8" type="primary">tilS</name>
    <name evidence="8" type="ORF">DBW64_03555</name>
</gene>
<dbReference type="Gene3D" id="3.40.50.620">
    <property type="entry name" value="HUPs"/>
    <property type="match status" value="1"/>
</dbReference>
<keyword evidence="3 6" id="KW-0547">Nucleotide-binding</keyword>
<comment type="function">
    <text evidence="6">Ligates lysine onto the cytidine present at position 34 of the AUA codon-specific tRNA(Ile) that contains the anticodon CAU, in an ATP-dependent manner. Cytidine is converted to lysidine, thus changing the amino acid specificity of the tRNA from methionine to isoleucine.</text>
</comment>
<dbReference type="PANTHER" id="PTHR43033">
    <property type="entry name" value="TRNA(ILE)-LYSIDINE SYNTHASE-RELATED"/>
    <property type="match status" value="1"/>
</dbReference>
<keyword evidence="6" id="KW-0963">Cytoplasm</keyword>
<evidence type="ECO:0000259" key="7">
    <source>
        <dbReference type="Pfam" id="PF01171"/>
    </source>
</evidence>
<comment type="similarity">
    <text evidence="6">Belongs to the tRNA(Ile)-lysidine synthase family.</text>
</comment>
<keyword evidence="1 6" id="KW-0436">Ligase</keyword>
<dbReference type="GO" id="GO:0006400">
    <property type="term" value="P:tRNA modification"/>
    <property type="evidence" value="ECO:0007669"/>
    <property type="project" value="UniProtKB-UniRule"/>
</dbReference>
<evidence type="ECO:0000256" key="4">
    <source>
        <dbReference type="ARBA" id="ARBA00022840"/>
    </source>
</evidence>
<sequence length="475" mass="52510">MLLLNFLRVSRMRHKPSCVVQKLKASGQNVQAKVTVMAPVSSHKPMPPLSGVAFVKKLAKLSKISRNQSAHFALAVSGGADSLSLMALAAVVREKNNHWDFSVLTVNHGLRPAAVQETRYVSKLAKAMGLPCKILTHKGAVPENDIQSAARNIRYGLMSEWCVKNKVTYLVTAHHLEDQAETFLLRLARGSGLDGLSGMQSIRNYEGVALLRPFLDVPRECLHQTTAKAGLEPISDPSNSNRRFARVRIRNKMDLLSEEGMTAARLADTAGRLLQARQALEQVTENFMQAAVRLDEYGIAYLTYASLRDQPEDILRRTINRLLTPYGGYPPRAESVQRILDEVFLKPRPPKEGGKTINGFVLRFRSEGLLIFREISGLPEPVIIKPGGVCVWDNGISIRVAKSSVLKGMLQIKPLGSEGLKAIRKLGNDVPKNLPAAALHALPSVWLTYRKKSSLLAVRGVLEHADIEFQDVFRL</sequence>
<dbReference type="SUPFAM" id="SSF52402">
    <property type="entry name" value="Adenine nucleotide alpha hydrolases-like"/>
    <property type="match status" value="1"/>
</dbReference>
<dbReference type="EMBL" id="QOQK01000013">
    <property type="protein sequence ID" value="RCL84477.1"/>
    <property type="molecule type" value="Genomic_DNA"/>
</dbReference>